<reference evidence="1 2" key="1">
    <citation type="submission" date="2019-05" db="EMBL/GenBank/DDBJ databases">
        <title>Mikania micrantha, genome provides insights into the molecular mechanism of rapid growth.</title>
        <authorList>
            <person name="Liu B."/>
        </authorList>
    </citation>
    <scope>NUCLEOTIDE SEQUENCE [LARGE SCALE GENOMIC DNA]</scope>
    <source>
        <strain evidence="1">NLD-2019</strain>
        <tissue evidence="1">Leaf</tissue>
    </source>
</reference>
<sequence>MSCGCLGTVEAVVVVESELLNAWQLLSKQQTAMQPNPRDSLIVETDPEVRHAPLPDHVAAIVAQAEATAEEPKERLAANKNESRCNIPAVINKKN</sequence>
<keyword evidence="2" id="KW-1185">Reference proteome</keyword>
<name>A0A5N6NE28_9ASTR</name>
<dbReference type="Proteomes" id="UP000326396">
    <property type="component" value="Linkage Group LG2"/>
</dbReference>
<gene>
    <name evidence="1" type="ORF">E3N88_22776</name>
</gene>
<evidence type="ECO:0000313" key="1">
    <source>
        <dbReference type="EMBL" id="KAD4585175.1"/>
    </source>
</evidence>
<organism evidence="1 2">
    <name type="scientific">Mikania micrantha</name>
    <name type="common">bitter vine</name>
    <dbReference type="NCBI Taxonomy" id="192012"/>
    <lineage>
        <taxon>Eukaryota</taxon>
        <taxon>Viridiplantae</taxon>
        <taxon>Streptophyta</taxon>
        <taxon>Embryophyta</taxon>
        <taxon>Tracheophyta</taxon>
        <taxon>Spermatophyta</taxon>
        <taxon>Magnoliopsida</taxon>
        <taxon>eudicotyledons</taxon>
        <taxon>Gunneridae</taxon>
        <taxon>Pentapetalae</taxon>
        <taxon>asterids</taxon>
        <taxon>campanulids</taxon>
        <taxon>Asterales</taxon>
        <taxon>Asteraceae</taxon>
        <taxon>Asteroideae</taxon>
        <taxon>Heliantheae alliance</taxon>
        <taxon>Eupatorieae</taxon>
        <taxon>Mikania</taxon>
    </lineage>
</organism>
<dbReference type="AlphaFoldDB" id="A0A5N6NE28"/>
<comment type="caution">
    <text evidence="1">The sequence shown here is derived from an EMBL/GenBank/DDBJ whole genome shotgun (WGS) entry which is preliminary data.</text>
</comment>
<dbReference type="EMBL" id="SZYD01000012">
    <property type="protein sequence ID" value="KAD4585175.1"/>
    <property type="molecule type" value="Genomic_DNA"/>
</dbReference>
<evidence type="ECO:0000313" key="2">
    <source>
        <dbReference type="Proteomes" id="UP000326396"/>
    </source>
</evidence>
<proteinExistence type="predicted"/>
<accession>A0A5N6NE28</accession>
<protein>
    <submittedName>
        <fullName evidence="1">Uncharacterized protein</fullName>
    </submittedName>
</protein>